<evidence type="ECO:0000256" key="2">
    <source>
        <dbReference type="SAM" id="Phobius"/>
    </source>
</evidence>
<gene>
    <name evidence="3" type="ORF">NDI79_07135</name>
</gene>
<comment type="caution">
    <text evidence="3">The sequence shown here is derived from an EMBL/GenBank/DDBJ whole genome shotgun (WGS) entry which is preliminary data.</text>
</comment>
<keyword evidence="2" id="KW-0812">Transmembrane</keyword>
<dbReference type="Proteomes" id="UP001254813">
    <property type="component" value="Unassembled WGS sequence"/>
</dbReference>
<name>A0ABU2FZH7_9EURY</name>
<proteinExistence type="predicted"/>
<evidence type="ECO:0000256" key="1">
    <source>
        <dbReference type="SAM" id="MobiDB-lite"/>
    </source>
</evidence>
<reference evidence="3 4" key="1">
    <citation type="submission" date="2022-06" db="EMBL/GenBank/DDBJ databases">
        <title>Halogeometricum sp. a new haloarchaeum isolate from saline soil.</title>
        <authorList>
            <person name="Strakova D."/>
            <person name="Galisteo C."/>
            <person name="Sanchez-Porro C."/>
            <person name="Ventosa A."/>
        </authorList>
    </citation>
    <scope>NUCLEOTIDE SEQUENCE [LARGE SCALE GENOMIC DNA]</scope>
    <source>
        <strain evidence="4">S3BR25-2</strain>
    </source>
</reference>
<evidence type="ECO:0008006" key="5">
    <source>
        <dbReference type="Google" id="ProtNLM"/>
    </source>
</evidence>
<evidence type="ECO:0000313" key="4">
    <source>
        <dbReference type="Proteomes" id="UP001254813"/>
    </source>
</evidence>
<evidence type="ECO:0000313" key="3">
    <source>
        <dbReference type="EMBL" id="MDS0293943.1"/>
    </source>
</evidence>
<keyword evidence="2" id="KW-1133">Transmembrane helix</keyword>
<sequence length="85" mass="8723">MALIELDLGSGQGDEDGEDAAETRLDGEGTGSSTGRRLLGGAVVVALAAGAGYVAYRRRAARDESGFTEIEFDDEAAEAVESNGE</sequence>
<keyword evidence="2" id="KW-0472">Membrane</keyword>
<keyword evidence="4" id="KW-1185">Reference proteome</keyword>
<accession>A0ABU2FZH7</accession>
<dbReference type="EMBL" id="JAMQOQ010000002">
    <property type="protein sequence ID" value="MDS0293943.1"/>
    <property type="molecule type" value="Genomic_DNA"/>
</dbReference>
<feature type="region of interest" description="Disordered" evidence="1">
    <location>
        <begin position="1"/>
        <end position="33"/>
    </location>
</feature>
<organism evidence="3 4">
    <name type="scientific">Halogeometricum luteum</name>
    <dbReference type="NCBI Taxonomy" id="2950537"/>
    <lineage>
        <taxon>Archaea</taxon>
        <taxon>Methanobacteriati</taxon>
        <taxon>Methanobacteriota</taxon>
        <taxon>Stenosarchaea group</taxon>
        <taxon>Halobacteria</taxon>
        <taxon>Halobacteriales</taxon>
        <taxon>Haloferacaceae</taxon>
        <taxon>Halogeometricum</taxon>
    </lineage>
</organism>
<dbReference type="RefSeq" id="WP_310927797.1">
    <property type="nucleotide sequence ID" value="NZ_JAMQOQ010000002.1"/>
</dbReference>
<protein>
    <recommendedName>
        <fullName evidence="5">MYXO-CTERM domain-containing protein</fullName>
    </recommendedName>
</protein>
<feature type="transmembrane region" description="Helical" evidence="2">
    <location>
        <begin position="38"/>
        <end position="56"/>
    </location>
</feature>